<dbReference type="AlphaFoldDB" id="A0A919U120"/>
<accession>A0A919U120</accession>
<protein>
    <submittedName>
        <fullName evidence="1">Uncharacterized protein</fullName>
    </submittedName>
</protein>
<evidence type="ECO:0000313" key="1">
    <source>
        <dbReference type="EMBL" id="GIG20976.1"/>
    </source>
</evidence>
<organism evidence="1 2">
    <name type="scientific">Cellulomonas chitinilytica</name>
    <dbReference type="NCBI Taxonomy" id="398759"/>
    <lineage>
        <taxon>Bacteria</taxon>
        <taxon>Bacillati</taxon>
        <taxon>Actinomycetota</taxon>
        <taxon>Actinomycetes</taxon>
        <taxon>Micrococcales</taxon>
        <taxon>Cellulomonadaceae</taxon>
        <taxon>Cellulomonas</taxon>
    </lineage>
</organism>
<dbReference type="Proteomes" id="UP000632740">
    <property type="component" value="Unassembled WGS sequence"/>
</dbReference>
<sequence length="75" mass="8548">MKGSSVPHRWQLGDVDWHWSPVTNDVFRGEFLVDDRPHKNGADRFPEHGGEVIHFGPGGTRPTWPDVVAYLKERA</sequence>
<keyword evidence="2" id="KW-1185">Reference proteome</keyword>
<name>A0A919U120_9CELL</name>
<dbReference type="RefSeq" id="WP_203751370.1">
    <property type="nucleotide sequence ID" value="NZ_BONK01000005.1"/>
</dbReference>
<gene>
    <name evidence="1" type="ORF">Cch01nite_17000</name>
</gene>
<dbReference type="EMBL" id="BONK01000005">
    <property type="protein sequence ID" value="GIG20976.1"/>
    <property type="molecule type" value="Genomic_DNA"/>
</dbReference>
<evidence type="ECO:0000313" key="2">
    <source>
        <dbReference type="Proteomes" id="UP000632740"/>
    </source>
</evidence>
<comment type="caution">
    <text evidence="1">The sequence shown here is derived from an EMBL/GenBank/DDBJ whole genome shotgun (WGS) entry which is preliminary data.</text>
</comment>
<reference evidence="1" key="1">
    <citation type="submission" date="2021-01" db="EMBL/GenBank/DDBJ databases">
        <title>Whole genome shotgun sequence of Cellulomonas chitinilytica NBRC 110799.</title>
        <authorList>
            <person name="Komaki H."/>
            <person name="Tamura T."/>
        </authorList>
    </citation>
    <scope>NUCLEOTIDE SEQUENCE</scope>
    <source>
        <strain evidence="1">NBRC 110799</strain>
    </source>
</reference>
<proteinExistence type="predicted"/>